<dbReference type="EMBL" id="CP025066">
    <property type="protein sequence ID" value="AUX07867.1"/>
    <property type="molecule type" value="Genomic_DNA"/>
</dbReference>
<evidence type="ECO:0000256" key="1">
    <source>
        <dbReference type="ARBA" id="ARBA00008791"/>
    </source>
</evidence>
<organism evidence="3 4">
    <name type="scientific">Halalkaliarchaeum desulfuricum</name>
    <dbReference type="NCBI Taxonomy" id="2055893"/>
    <lineage>
        <taxon>Archaea</taxon>
        <taxon>Methanobacteriati</taxon>
        <taxon>Methanobacteriota</taxon>
        <taxon>Stenosarchaea group</taxon>
        <taxon>Halobacteria</taxon>
        <taxon>Halobacteriales</taxon>
        <taxon>Haloferacaceae</taxon>
        <taxon>Halalkaliarchaeum</taxon>
    </lineage>
</organism>
<dbReference type="PANTHER" id="PTHR46268">
    <property type="entry name" value="STRESS RESPONSE PROTEIN NHAX"/>
    <property type="match status" value="1"/>
</dbReference>
<evidence type="ECO:0000313" key="4">
    <source>
        <dbReference type="Proteomes" id="UP000263012"/>
    </source>
</evidence>
<dbReference type="Proteomes" id="UP000263012">
    <property type="component" value="Chromosome"/>
</dbReference>
<evidence type="ECO:0000313" key="3">
    <source>
        <dbReference type="EMBL" id="AUX07867.1"/>
    </source>
</evidence>
<dbReference type="InterPro" id="IPR014729">
    <property type="entry name" value="Rossmann-like_a/b/a_fold"/>
</dbReference>
<gene>
    <name evidence="3" type="primary">uspA2</name>
    <name evidence="3" type="ORF">AArcSl_0212</name>
</gene>
<dbReference type="RefSeq" id="WP_119813880.1">
    <property type="nucleotide sequence ID" value="NZ_CP025066.1"/>
</dbReference>
<dbReference type="Gene3D" id="3.40.50.620">
    <property type="entry name" value="HUPs"/>
    <property type="match status" value="1"/>
</dbReference>
<dbReference type="InterPro" id="IPR006016">
    <property type="entry name" value="UspA"/>
</dbReference>
<accession>A0A343TFJ5</accession>
<reference evidence="4" key="1">
    <citation type="submission" date="2017-11" db="EMBL/GenBank/DDBJ databases">
        <title>Phenotypic and genomic properties of facultatively anaerobic sulfur-reducing natronoarchaea from hypersaline soda lakes.</title>
        <authorList>
            <person name="Sorokin D.Y."/>
            <person name="Kublanov I.V."/>
            <person name="Roman P."/>
            <person name="Sinninghe Damste J.S."/>
            <person name="Golyshin P.N."/>
            <person name="Rojo D."/>
            <person name="Ciordia S."/>
            <person name="Mena M.D.C."/>
            <person name="Ferrer M."/>
            <person name="Messina E."/>
            <person name="Smedile F."/>
            <person name="La Spada G."/>
            <person name="La Cono V."/>
            <person name="Yakimov M.M."/>
        </authorList>
    </citation>
    <scope>NUCLEOTIDE SEQUENCE [LARGE SCALE GENOMIC DNA]</scope>
    <source>
        <strain evidence="4">AArc-Sl</strain>
    </source>
</reference>
<dbReference type="AlphaFoldDB" id="A0A343TFJ5"/>
<comment type="similarity">
    <text evidence="1">Belongs to the universal stress protein A family.</text>
</comment>
<name>A0A343TFJ5_9EURY</name>
<dbReference type="PANTHER" id="PTHR46268:SF6">
    <property type="entry name" value="UNIVERSAL STRESS PROTEIN UP12"/>
    <property type="match status" value="1"/>
</dbReference>
<dbReference type="CDD" id="cd00293">
    <property type="entry name" value="USP-like"/>
    <property type="match status" value="1"/>
</dbReference>
<dbReference type="GeneID" id="37876548"/>
<protein>
    <submittedName>
        <fullName evidence="3">Universal stress protein UspA</fullName>
    </submittedName>
</protein>
<sequence length="131" mass="14047">MTTFVLATNGVHVSSTLCDYLDDRLEAGDTVHAVNSQRGGDDTSAEDVRDGEEALNVVSSRLGTLATVETHQFVRGNPPATDVLRFAEEIDADELVIGVRDRSPAGKALFGSVAQKLLLNTDRPVVVVPRE</sequence>
<evidence type="ECO:0000259" key="2">
    <source>
        <dbReference type="Pfam" id="PF00582"/>
    </source>
</evidence>
<dbReference type="Pfam" id="PF00582">
    <property type="entry name" value="Usp"/>
    <property type="match status" value="1"/>
</dbReference>
<dbReference type="OrthoDB" id="281037at2157"/>
<dbReference type="KEGG" id="hdf:AArcSl_0212"/>
<keyword evidence="4" id="KW-1185">Reference proteome</keyword>
<feature type="domain" description="UspA" evidence="2">
    <location>
        <begin position="42"/>
        <end position="129"/>
    </location>
</feature>
<proteinExistence type="inferred from homology"/>
<dbReference type="SUPFAM" id="SSF52402">
    <property type="entry name" value="Adenine nucleotide alpha hydrolases-like"/>
    <property type="match status" value="1"/>
</dbReference>